<dbReference type="EMBL" id="JBHSGQ010000002">
    <property type="protein sequence ID" value="MFC4724541.1"/>
    <property type="molecule type" value="Genomic_DNA"/>
</dbReference>
<evidence type="ECO:0000256" key="2">
    <source>
        <dbReference type="SAM" id="SignalP"/>
    </source>
</evidence>
<dbReference type="SUPFAM" id="SSF56925">
    <property type="entry name" value="OMPA-like"/>
    <property type="match status" value="1"/>
</dbReference>
<accession>A0ABV9NB80</accession>
<dbReference type="RefSeq" id="WP_371393684.1">
    <property type="nucleotide sequence ID" value="NZ_CP163421.1"/>
</dbReference>
<keyword evidence="5" id="KW-1185">Reference proteome</keyword>
<reference evidence="5" key="1">
    <citation type="journal article" date="2019" name="Int. J. Syst. Evol. Microbiol.">
        <title>The Global Catalogue of Microorganisms (GCM) 10K type strain sequencing project: providing services to taxonomists for standard genome sequencing and annotation.</title>
        <authorList>
            <consortium name="The Broad Institute Genomics Platform"/>
            <consortium name="The Broad Institute Genome Sequencing Center for Infectious Disease"/>
            <person name="Wu L."/>
            <person name="Ma J."/>
        </authorList>
    </citation>
    <scope>NUCLEOTIDE SEQUENCE [LARGE SCALE GENOMIC DNA]</scope>
    <source>
        <strain evidence="5">CCUG 62981</strain>
    </source>
</reference>
<dbReference type="InterPro" id="IPR011250">
    <property type="entry name" value="OMP/PagP_B-barrel"/>
</dbReference>
<keyword evidence="1 2" id="KW-0732">Signal</keyword>
<evidence type="ECO:0000313" key="4">
    <source>
        <dbReference type="EMBL" id="MFC4724541.1"/>
    </source>
</evidence>
<evidence type="ECO:0000313" key="5">
    <source>
        <dbReference type="Proteomes" id="UP001596024"/>
    </source>
</evidence>
<evidence type="ECO:0000256" key="1">
    <source>
        <dbReference type="ARBA" id="ARBA00022729"/>
    </source>
</evidence>
<proteinExistence type="predicted"/>
<protein>
    <submittedName>
        <fullName evidence="4">Porin family protein</fullName>
    </submittedName>
</protein>
<dbReference type="InterPro" id="IPR027385">
    <property type="entry name" value="Beta-barrel_OMP"/>
</dbReference>
<feature type="domain" description="Outer membrane protein beta-barrel" evidence="3">
    <location>
        <begin position="5"/>
        <end position="172"/>
    </location>
</feature>
<feature type="chain" id="PRO_5045102428" evidence="2">
    <location>
        <begin position="21"/>
        <end position="172"/>
    </location>
</feature>
<name>A0ABV9NB80_9PROT</name>
<sequence length="172" mass="18061">MKSLLIAASAIAVLAGAASAQEGPFRLGVGTQHIDTDGATFDTLALRASYDFNQYFAVEGDLLIGLGDESVTVGGTTFNSSIDYGVGVYGVAQYPLTEQFTVFARGGYIYADVEGSIGGLTVTTDVDGWAFGAGAEWAFAGPNAVRVDYTRYDFVNGNGNADAFGISYVRRF</sequence>
<feature type="signal peptide" evidence="2">
    <location>
        <begin position="1"/>
        <end position="20"/>
    </location>
</feature>
<organism evidence="4 5">
    <name type="scientific">Glycocaulis abyssi</name>
    <dbReference type="NCBI Taxonomy" id="1433403"/>
    <lineage>
        <taxon>Bacteria</taxon>
        <taxon>Pseudomonadati</taxon>
        <taxon>Pseudomonadota</taxon>
        <taxon>Alphaproteobacteria</taxon>
        <taxon>Maricaulales</taxon>
        <taxon>Maricaulaceae</taxon>
        <taxon>Glycocaulis</taxon>
    </lineage>
</organism>
<dbReference type="Proteomes" id="UP001596024">
    <property type="component" value="Unassembled WGS sequence"/>
</dbReference>
<evidence type="ECO:0000259" key="3">
    <source>
        <dbReference type="Pfam" id="PF13505"/>
    </source>
</evidence>
<comment type="caution">
    <text evidence="4">The sequence shown here is derived from an EMBL/GenBank/DDBJ whole genome shotgun (WGS) entry which is preliminary data.</text>
</comment>
<gene>
    <name evidence="4" type="ORF">ACFPB0_04485</name>
</gene>
<dbReference type="Pfam" id="PF13505">
    <property type="entry name" value="OMP_b-brl"/>
    <property type="match status" value="1"/>
</dbReference>
<dbReference type="Gene3D" id="2.40.160.20">
    <property type="match status" value="1"/>
</dbReference>